<name>A0A7X6DIM6_9BURK</name>
<accession>A0A7X6DIM6</accession>
<dbReference type="Proteomes" id="UP000521868">
    <property type="component" value="Unassembled WGS sequence"/>
</dbReference>
<evidence type="ECO:0000313" key="2">
    <source>
        <dbReference type="EMBL" id="NKE67728.1"/>
    </source>
</evidence>
<dbReference type="CDD" id="cd01184">
    <property type="entry name" value="INT_C_like_1"/>
    <property type="match status" value="1"/>
</dbReference>
<dbReference type="GO" id="GO:0006310">
    <property type="term" value="P:DNA recombination"/>
    <property type="evidence" value="ECO:0007669"/>
    <property type="project" value="UniProtKB-KW"/>
</dbReference>
<dbReference type="EMBL" id="VTOX01000007">
    <property type="protein sequence ID" value="NKE67728.1"/>
    <property type="molecule type" value="Genomic_DNA"/>
</dbReference>
<proteinExistence type="predicted"/>
<dbReference type="InterPro" id="IPR013762">
    <property type="entry name" value="Integrase-like_cat_sf"/>
</dbReference>
<protein>
    <submittedName>
        <fullName evidence="2">Site-specific integrase</fullName>
    </submittedName>
</protein>
<evidence type="ECO:0000256" key="1">
    <source>
        <dbReference type="ARBA" id="ARBA00023172"/>
    </source>
</evidence>
<organism evidence="2 3">
    <name type="scientific">Ramlibacter lithotrophicus</name>
    <dbReference type="NCBI Taxonomy" id="2606681"/>
    <lineage>
        <taxon>Bacteria</taxon>
        <taxon>Pseudomonadati</taxon>
        <taxon>Pseudomonadota</taxon>
        <taxon>Betaproteobacteria</taxon>
        <taxon>Burkholderiales</taxon>
        <taxon>Comamonadaceae</taxon>
        <taxon>Ramlibacter</taxon>
    </lineage>
</organism>
<dbReference type="AlphaFoldDB" id="A0A7X6DIM6"/>
<sequence length="441" mass="49644">MRNAVPHLHRDRHGTFYFRITDGGKTIKRSLRTKNVELATMRAACLNYEWDAMNRRTEPTVAEIQQALSEGRIKEFDVELPNGVKLKNINNDDDARRAKELLANIGPISQPSATRAMIPEPPRTLGPVLRTATKAFVKELRTSKLHKAKGIEDKEATYEQFATQFNNPKCGEIDKAMVLAFKEAHLKNAGAGRVNTKIGHMSVFFDWAIGHGFADANPFTGTRIGKKSQLVKGVQSYEPFTAGELKLIFNPKTYPEYATKAHFHWLPLLLLYSGARPEELASMPLDNVRSEGGIDYFAVASGKNSNSIRKIPFHKVIRNSGFLAYVKMRRKVDPGGMLFPDLAPSKNGYCKNVSRRFNESYLPQLRITESTKRLYSFRSTFITRMTELNVNPGMLMALVGHYEQTAVDLSSPHFKNYQGTKLLTALQSTIDLFDVKISLTL</sequence>
<dbReference type="GO" id="GO:0003677">
    <property type="term" value="F:DNA binding"/>
    <property type="evidence" value="ECO:0007669"/>
    <property type="project" value="InterPro"/>
</dbReference>
<dbReference type="InterPro" id="IPR011010">
    <property type="entry name" value="DNA_brk_join_enz"/>
</dbReference>
<dbReference type="Gene3D" id="1.10.443.10">
    <property type="entry name" value="Intergrase catalytic core"/>
    <property type="match status" value="1"/>
</dbReference>
<evidence type="ECO:0000313" key="3">
    <source>
        <dbReference type="Proteomes" id="UP000521868"/>
    </source>
</evidence>
<keyword evidence="1" id="KW-0233">DNA recombination</keyword>
<dbReference type="SUPFAM" id="SSF56349">
    <property type="entry name" value="DNA breaking-rejoining enzymes"/>
    <property type="match status" value="1"/>
</dbReference>
<dbReference type="RefSeq" id="WP_168108858.1">
    <property type="nucleotide sequence ID" value="NZ_VTOX01000007.1"/>
</dbReference>
<comment type="caution">
    <text evidence="2">The sequence shown here is derived from an EMBL/GenBank/DDBJ whole genome shotgun (WGS) entry which is preliminary data.</text>
</comment>
<keyword evidence="3" id="KW-1185">Reference proteome</keyword>
<reference evidence="2 3" key="1">
    <citation type="journal article" date="2020" name="Nature">
        <title>Bacterial chemolithoautotrophy via manganese oxidation.</title>
        <authorList>
            <person name="Yu H."/>
            <person name="Leadbetter J.R."/>
        </authorList>
    </citation>
    <scope>NUCLEOTIDE SEQUENCE [LARGE SCALE GENOMIC DNA]</scope>
    <source>
        <strain evidence="2 3">RBP-1</strain>
    </source>
</reference>
<gene>
    <name evidence="2" type="ORF">RAMLITH_18055</name>
</gene>
<dbReference type="GO" id="GO:0015074">
    <property type="term" value="P:DNA integration"/>
    <property type="evidence" value="ECO:0007669"/>
    <property type="project" value="InterPro"/>
</dbReference>